<dbReference type="Gene3D" id="2.40.50.140">
    <property type="entry name" value="Nucleic acid-binding proteins"/>
    <property type="match status" value="1"/>
</dbReference>
<evidence type="ECO:0000256" key="7">
    <source>
        <dbReference type="ARBA" id="ARBA00023146"/>
    </source>
</evidence>
<sequence length="584" mass="62879">MLLTACRAAATRTLIGGRSARVLASRFAHAPVASAAAASSSAAAATAAAAPPSLVAESRVRVASLLEGGEARLGETVVVKGWVRTVRTQKSFSFVEVNDGSSLKGVQVVAEDGLDSYDVVDALSTGAAVAVRGEVVASPAKEQSIELRASLVELVGSCPADSYPLQKKRHSLEFLRSIAHLRPRTNTIGAAMRVRSALSFATHEFFRSRGFVHVHTPLLTASDCEGAGEMFRVTTLPAAGEAAQPAAAAAGCGDDVAALDRAVKSAGEAVRALKEAAVVDKEAVDGAVQELLARKAKLQAATEKQVGDPFADDFFGRAAYLTVSGQLCAETYASALGDVYTFGPTFRAEDSNTARHLAEFWMIEPEMAFTDLAANMDNAEAYVKHVVQYALRSCADDFAMFAQFYDKGLKARLQALVETPFARVSYTEAVELLRAEIAKDPSKWEYPCVEFGTDLATEHERWLAEVAFGSAVFVYNYPKAIKAFYMRDNDDGKTVAAMDLLVPGVGELIGGSQREERLPMLLSKMEESGLDPEDYWWYVDLRRYGSVPHSGYGLGFERLVCYVTGIPNIRDVIPFPRYPGSCDF</sequence>
<dbReference type="RefSeq" id="XP_005778528.1">
    <property type="nucleotide sequence ID" value="XM_005778471.1"/>
</dbReference>
<keyword evidence="3" id="KW-0436">Ligase</keyword>
<dbReference type="KEGG" id="ehx:EMIHUDRAFT_443485"/>
<dbReference type="PROSITE" id="PS50862">
    <property type="entry name" value="AA_TRNA_LIGASE_II"/>
    <property type="match status" value="1"/>
</dbReference>
<reference evidence="10" key="2">
    <citation type="submission" date="2024-10" db="UniProtKB">
        <authorList>
            <consortium name="EnsemblProtists"/>
        </authorList>
    </citation>
    <scope>IDENTIFICATION</scope>
</reference>
<dbReference type="InterPro" id="IPR006195">
    <property type="entry name" value="aa-tRNA-synth_II"/>
</dbReference>
<dbReference type="PROSITE" id="PS51185">
    <property type="entry name" value="WHEP_TRS_2"/>
    <property type="match status" value="1"/>
</dbReference>
<dbReference type="FunFam" id="3.30.930.10:FF:000016">
    <property type="entry name" value="Asparagine--tRNA ligase"/>
    <property type="match status" value="1"/>
</dbReference>
<keyword evidence="4" id="KW-0547">Nucleotide-binding</keyword>
<feature type="domain" description="WHEP-TRS" evidence="9">
    <location>
        <begin position="255"/>
        <end position="312"/>
    </location>
</feature>
<dbReference type="InterPro" id="IPR004364">
    <property type="entry name" value="Aa-tRNA-synt_II"/>
</dbReference>
<name>A0A0D3KKX4_EMIH1</name>
<proteinExistence type="inferred from homology"/>
<evidence type="ECO:0000313" key="11">
    <source>
        <dbReference type="Proteomes" id="UP000013827"/>
    </source>
</evidence>
<evidence type="ECO:0000256" key="4">
    <source>
        <dbReference type="ARBA" id="ARBA00022741"/>
    </source>
</evidence>
<dbReference type="InterPro" id="IPR002312">
    <property type="entry name" value="Asp/Asn-tRNA-synth_IIb"/>
</dbReference>
<reference evidence="11" key="1">
    <citation type="journal article" date="2013" name="Nature">
        <title>Pan genome of the phytoplankton Emiliania underpins its global distribution.</title>
        <authorList>
            <person name="Read B.A."/>
            <person name="Kegel J."/>
            <person name="Klute M.J."/>
            <person name="Kuo A."/>
            <person name="Lefebvre S.C."/>
            <person name="Maumus F."/>
            <person name="Mayer C."/>
            <person name="Miller J."/>
            <person name="Monier A."/>
            <person name="Salamov A."/>
            <person name="Young J."/>
            <person name="Aguilar M."/>
            <person name="Claverie J.M."/>
            <person name="Frickenhaus S."/>
            <person name="Gonzalez K."/>
            <person name="Herman E.K."/>
            <person name="Lin Y.C."/>
            <person name="Napier J."/>
            <person name="Ogata H."/>
            <person name="Sarno A.F."/>
            <person name="Shmutz J."/>
            <person name="Schroeder D."/>
            <person name="de Vargas C."/>
            <person name="Verret F."/>
            <person name="von Dassow P."/>
            <person name="Valentin K."/>
            <person name="Van de Peer Y."/>
            <person name="Wheeler G."/>
            <person name="Dacks J.B."/>
            <person name="Delwiche C.F."/>
            <person name="Dyhrman S.T."/>
            <person name="Glockner G."/>
            <person name="John U."/>
            <person name="Richards T."/>
            <person name="Worden A.Z."/>
            <person name="Zhang X."/>
            <person name="Grigoriev I.V."/>
            <person name="Allen A.E."/>
            <person name="Bidle K."/>
            <person name="Borodovsky M."/>
            <person name="Bowler C."/>
            <person name="Brownlee C."/>
            <person name="Cock J.M."/>
            <person name="Elias M."/>
            <person name="Gladyshev V.N."/>
            <person name="Groth M."/>
            <person name="Guda C."/>
            <person name="Hadaegh A."/>
            <person name="Iglesias-Rodriguez M.D."/>
            <person name="Jenkins J."/>
            <person name="Jones B.M."/>
            <person name="Lawson T."/>
            <person name="Leese F."/>
            <person name="Lindquist E."/>
            <person name="Lobanov A."/>
            <person name="Lomsadze A."/>
            <person name="Malik S.B."/>
            <person name="Marsh M.E."/>
            <person name="Mackinder L."/>
            <person name="Mock T."/>
            <person name="Mueller-Roeber B."/>
            <person name="Pagarete A."/>
            <person name="Parker M."/>
            <person name="Probert I."/>
            <person name="Quesneville H."/>
            <person name="Raines C."/>
            <person name="Rensing S.A."/>
            <person name="Riano-Pachon D.M."/>
            <person name="Richier S."/>
            <person name="Rokitta S."/>
            <person name="Shiraiwa Y."/>
            <person name="Soanes D.M."/>
            <person name="van der Giezen M."/>
            <person name="Wahlund T.M."/>
            <person name="Williams B."/>
            <person name="Wilson W."/>
            <person name="Wolfe G."/>
            <person name="Wurch L.L."/>
        </authorList>
    </citation>
    <scope>NUCLEOTIDE SEQUENCE</scope>
</reference>
<dbReference type="PANTHER" id="PTHR22594:SF34">
    <property type="entry name" value="ASPARAGINE--TRNA LIGASE, MITOCHONDRIAL-RELATED"/>
    <property type="match status" value="1"/>
</dbReference>
<dbReference type="InterPro" id="IPR012340">
    <property type="entry name" value="NA-bd_OB-fold"/>
</dbReference>
<organism evidence="10 11">
    <name type="scientific">Emiliania huxleyi (strain CCMP1516)</name>
    <dbReference type="NCBI Taxonomy" id="280463"/>
    <lineage>
        <taxon>Eukaryota</taxon>
        <taxon>Haptista</taxon>
        <taxon>Haptophyta</taxon>
        <taxon>Prymnesiophyceae</taxon>
        <taxon>Isochrysidales</taxon>
        <taxon>Noelaerhabdaceae</taxon>
        <taxon>Emiliania</taxon>
    </lineage>
</organism>
<dbReference type="EC" id="6.1.1.22" evidence="2"/>
<evidence type="ECO:0000256" key="6">
    <source>
        <dbReference type="ARBA" id="ARBA00022917"/>
    </source>
</evidence>
<dbReference type="CDD" id="cd04318">
    <property type="entry name" value="EcAsnRS_like_N"/>
    <property type="match status" value="1"/>
</dbReference>
<dbReference type="SUPFAM" id="SSF55681">
    <property type="entry name" value="Class II aaRS and biotin synthetases"/>
    <property type="match status" value="1"/>
</dbReference>
<evidence type="ECO:0000256" key="2">
    <source>
        <dbReference type="ARBA" id="ARBA00012816"/>
    </source>
</evidence>
<dbReference type="PRINTS" id="PR01042">
    <property type="entry name" value="TRNASYNTHASP"/>
</dbReference>
<dbReference type="OMA" id="PRFPGQC"/>
<dbReference type="CDD" id="cd01200">
    <property type="entry name" value="WHEPGMRS_RNA"/>
    <property type="match status" value="1"/>
</dbReference>
<comment type="similarity">
    <text evidence="1">Belongs to the class-II aminoacyl-tRNA synthetase family.</text>
</comment>
<dbReference type="NCBIfam" id="TIGR00457">
    <property type="entry name" value="asnS"/>
    <property type="match status" value="1"/>
</dbReference>
<dbReference type="Pfam" id="PF01336">
    <property type="entry name" value="tRNA_anti-codon"/>
    <property type="match status" value="1"/>
</dbReference>
<keyword evidence="6" id="KW-0648">Protein biosynthesis</keyword>
<evidence type="ECO:0000313" key="10">
    <source>
        <dbReference type="EnsemblProtists" id="EOD36409"/>
    </source>
</evidence>
<evidence type="ECO:0000256" key="1">
    <source>
        <dbReference type="ARBA" id="ARBA00008226"/>
    </source>
</evidence>
<dbReference type="Gene3D" id="3.30.930.10">
    <property type="entry name" value="Bira Bifunctional Protein, Domain 2"/>
    <property type="match status" value="1"/>
</dbReference>
<dbReference type="HOGENOM" id="CLU_004553_2_0_1"/>
<dbReference type="CDD" id="cd00776">
    <property type="entry name" value="AsxRS_core"/>
    <property type="match status" value="1"/>
</dbReference>
<dbReference type="EnsemblProtists" id="EOD26099">
    <property type="protein sequence ID" value="EOD26099"/>
    <property type="gene ID" value="EMIHUDRAFT_443485"/>
</dbReference>
<dbReference type="eggNOG" id="KOG0554">
    <property type="taxonomic scope" value="Eukaryota"/>
</dbReference>
<dbReference type="Pfam" id="PF00152">
    <property type="entry name" value="tRNA-synt_2"/>
    <property type="match status" value="2"/>
</dbReference>
<dbReference type="InterPro" id="IPR045864">
    <property type="entry name" value="aa-tRNA-synth_II/BPL/LPL"/>
</dbReference>
<dbReference type="Pfam" id="PF00458">
    <property type="entry name" value="WHEP-TRS"/>
    <property type="match status" value="1"/>
</dbReference>
<dbReference type="PaxDb" id="2903-EOD26099"/>
<evidence type="ECO:0000256" key="3">
    <source>
        <dbReference type="ARBA" id="ARBA00022598"/>
    </source>
</evidence>
<dbReference type="SUPFAM" id="SSF50249">
    <property type="entry name" value="Nucleic acid-binding proteins"/>
    <property type="match status" value="1"/>
</dbReference>
<keyword evidence="11" id="KW-1185">Reference proteome</keyword>
<dbReference type="InterPro" id="IPR000738">
    <property type="entry name" value="WHEP-TRS_dom"/>
</dbReference>
<evidence type="ECO:0000256" key="5">
    <source>
        <dbReference type="ARBA" id="ARBA00022840"/>
    </source>
</evidence>
<dbReference type="GO" id="GO:0006421">
    <property type="term" value="P:asparaginyl-tRNA aminoacylation"/>
    <property type="evidence" value="ECO:0007669"/>
    <property type="project" value="InterPro"/>
</dbReference>
<dbReference type="HAMAP" id="MF_00534">
    <property type="entry name" value="Asn_tRNA_synth"/>
    <property type="match status" value="1"/>
</dbReference>
<dbReference type="KEGG" id="ehx:EMIHUDRAFT_440609"/>
<protein>
    <recommendedName>
        <fullName evidence="2">asparagine--tRNA ligase</fullName>
        <ecNumber evidence="2">6.1.1.22</ecNumber>
    </recommendedName>
</protein>
<keyword evidence="7" id="KW-0030">Aminoacyl-tRNA synthetase</keyword>
<dbReference type="InterPro" id="IPR004365">
    <property type="entry name" value="NA-bd_OB_tRNA"/>
</dbReference>
<dbReference type="EnsemblProtists" id="EOD36409">
    <property type="protein sequence ID" value="EOD36409"/>
    <property type="gene ID" value="EMIHUDRAFT_440609"/>
</dbReference>
<dbReference type="InterPro" id="IPR004522">
    <property type="entry name" value="Asn-tRNA-ligase"/>
</dbReference>
<dbReference type="RefSeq" id="XP_005788838.1">
    <property type="nucleotide sequence ID" value="XM_005788781.1"/>
</dbReference>
<dbReference type="SMART" id="SM00991">
    <property type="entry name" value="WHEP-TRS"/>
    <property type="match status" value="1"/>
</dbReference>
<dbReference type="PANTHER" id="PTHR22594">
    <property type="entry name" value="ASPARTYL/LYSYL-TRNA SYNTHETASE"/>
    <property type="match status" value="1"/>
</dbReference>
<dbReference type="AlphaFoldDB" id="A0A0D3KKX4"/>
<dbReference type="GO" id="GO:0003676">
    <property type="term" value="F:nucleic acid binding"/>
    <property type="evidence" value="ECO:0007669"/>
    <property type="project" value="InterPro"/>
</dbReference>
<dbReference type="GeneID" id="17281680"/>
<dbReference type="NCBIfam" id="NF003037">
    <property type="entry name" value="PRK03932.1"/>
    <property type="match status" value="1"/>
</dbReference>
<dbReference type="STRING" id="2903.R1EZ10"/>
<dbReference type="GO" id="GO:0004816">
    <property type="term" value="F:asparagine-tRNA ligase activity"/>
    <property type="evidence" value="ECO:0007669"/>
    <property type="project" value="UniProtKB-EC"/>
</dbReference>
<feature type="domain" description="Aminoacyl-transfer RNA synthetases class-II family profile" evidence="8">
    <location>
        <begin position="192"/>
        <end position="574"/>
    </location>
</feature>
<evidence type="ECO:0000259" key="8">
    <source>
        <dbReference type="PROSITE" id="PS50862"/>
    </source>
</evidence>
<dbReference type="GO" id="GO:0005739">
    <property type="term" value="C:mitochondrion"/>
    <property type="evidence" value="ECO:0007669"/>
    <property type="project" value="TreeGrafter"/>
</dbReference>
<evidence type="ECO:0000259" key="9">
    <source>
        <dbReference type="PROSITE" id="PS51185"/>
    </source>
</evidence>
<dbReference type="GO" id="GO:0005524">
    <property type="term" value="F:ATP binding"/>
    <property type="evidence" value="ECO:0007669"/>
    <property type="project" value="UniProtKB-KW"/>
</dbReference>
<dbReference type="GeneID" id="17271643"/>
<accession>A0A0D3KKX4</accession>
<dbReference type="Gene3D" id="1.10.287.10">
    <property type="entry name" value="S15/NS1, RNA-binding"/>
    <property type="match status" value="1"/>
</dbReference>
<keyword evidence="5" id="KW-0067">ATP-binding</keyword>
<dbReference type="Proteomes" id="UP000013827">
    <property type="component" value="Unassembled WGS sequence"/>
</dbReference>